<sequence length="163" mass="18344">MQEQGISTMGLVGGAGGGIWGVKQCYYGNFRSSLLDVVLHCIEHYERASGQLVNRDKSRIILPKRATIQQIHRIEHLTGFRHQQQPSLILECPCSKGIVRYSYTMISFIQKVRSRISGWASRLLSPGGRITLIRSVLSSIPLYLLQNFEASQGCLEEAREHLC</sequence>
<comment type="caution">
    <text evidence="1">The sequence shown here is derived from an EMBL/GenBank/DDBJ whole genome shotgun (WGS) entry which is preliminary data.</text>
</comment>
<dbReference type="PANTHER" id="PTHR33116:SF80">
    <property type="entry name" value="REVERSE TRANSCRIPTASE ZINC-BINDING DOMAIN-CONTAINING PROTEIN"/>
    <property type="match status" value="1"/>
</dbReference>
<evidence type="ECO:0000313" key="1">
    <source>
        <dbReference type="EMBL" id="KAL2471937.1"/>
    </source>
</evidence>
<protein>
    <submittedName>
        <fullName evidence="1">Uncharacterized protein</fullName>
    </submittedName>
</protein>
<dbReference type="Proteomes" id="UP001604336">
    <property type="component" value="Unassembled WGS sequence"/>
</dbReference>
<reference evidence="2" key="1">
    <citation type="submission" date="2024-07" db="EMBL/GenBank/DDBJ databases">
        <title>Two chromosome-level genome assemblies of Korean endemic species Abeliophyllum distichum and Forsythia ovata (Oleaceae).</title>
        <authorList>
            <person name="Jang H."/>
        </authorList>
    </citation>
    <scope>NUCLEOTIDE SEQUENCE [LARGE SCALE GENOMIC DNA]</scope>
</reference>
<dbReference type="EMBL" id="JBFOLK010000012">
    <property type="protein sequence ID" value="KAL2471937.1"/>
    <property type="molecule type" value="Genomic_DNA"/>
</dbReference>
<keyword evidence="2" id="KW-1185">Reference proteome</keyword>
<proteinExistence type="predicted"/>
<dbReference type="AlphaFoldDB" id="A0ABD1Q7Z1"/>
<gene>
    <name evidence="1" type="ORF">Adt_40073</name>
</gene>
<organism evidence="1 2">
    <name type="scientific">Abeliophyllum distichum</name>
    <dbReference type="NCBI Taxonomy" id="126358"/>
    <lineage>
        <taxon>Eukaryota</taxon>
        <taxon>Viridiplantae</taxon>
        <taxon>Streptophyta</taxon>
        <taxon>Embryophyta</taxon>
        <taxon>Tracheophyta</taxon>
        <taxon>Spermatophyta</taxon>
        <taxon>Magnoliopsida</taxon>
        <taxon>eudicotyledons</taxon>
        <taxon>Gunneridae</taxon>
        <taxon>Pentapetalae</taxon>
        <taxon>asterids</taxon>
        <taxon>lamiids</taxon>
        <taxon>Lamiales</taxon>
        <taxon>Oleaceae</taxon>
        <taxon>Forsythieae</taxon>
        <taxon>Abeliophyllum</taxon>
    </lineage>
</organism>
<evidence type="ECO:0000313" key="2">
    <source>
        <dbReference type="Proteomes" id="UP001604336"/>
    </source>
</evidence>
<accession>A0ABD1Q7Z1</accession>
<dbReference type="PANTHER" id="PTHR33116">
    <property type="entry name" value="REVERSE TRANSCRIPTASE ZINC-BINDING DOMAIN-CONTAINING PROTEIN-RELATED-RELATED"/>
    <property type="match status" value="1"/>
</dbReference>
<name>A0ABD1Q7Z1_9LAMI</name>